<evidence type="ECO:0000313" key="1">
    <source>
        <dbReference type="EMBL" id="MDQ8209383.1"/>
    </source>
</evidence>
<organism evidence="1 2">
    <name type="scientific">Thalassobacterium maritimum</name>
    <dbReference type="NCBI Taxonomy" id="3041265"/>
    <lineage>
        <taxon>Bacteria</taxon>
        <taxon>Pseudomonadati</taxon>
        <taxon>Verrucomicrobiota</taxon>
        <taxon>Opitutia</taxon>
        <taxon>Puniceicoccales</taxon>
        <taxon>Coraliomargaritaceae</taxon>
        <taxon>Thalassobacterium</taxon>
    </lineage>
</organism>
<comment type="caution">
    <text evidence="1">The sequence shown here is derived from an EMBL/GenBank/DDBJ whole genome shotgun (WGS) entry which is preliminary data.</text>
</comment>
<sequence>MDTEQLKSDLECITGQRAMDAGDTMILVLARLDAVAEAVDLPIKLKHYLSQRSYVKALAWLEDPSIPHKV</sequence>
<proteinExistence type="predicted"/>
<gene>
    <name evidence="1" type="ORF">QEH52_17780</name>
</gene>
<dbReference type="EMBL" id="JARXHW010000065">
    <property type="protein sequence ID" value="MDQ8209383.1"/>
    <property type="molecule type" value="Genomic_DNA"/>
</dbReference>
<reference evidence="1 2" key="1">
    <citation type="submission" date="2023-04" db="EMBL/GenBank/DDBJ databases">
        <title>A novel bacteria isolated from coastal sediment.</title>
        <authorList>
            <person name="Liu X.-J."/>
            <person name="Du Z.-J."/>
        </authorList>
    </citation>
    <scope>NUCLEOTIDE SEQUENCE [LARGE SCALE GENOMIC DNA]</scope>
    <source>
        <strain evidence="1 2">SDUM461003</strain>
    </source>
</reference>
<protein>
    <submittedName>
        <fullName evidence="1">Uncharacterized protein</fullName>
    </submittedName>
</protein>
<dbReference type="RefSeq" id="WP_308952301.1">
    <property type="nucleotide sequence ID" value="NZ_JARXHW010000065.1"/>
</dbReference>
<name>A0ABU1AZ07_9BACT</name>
<keyword evidence="2" id="KW-1185">Reference proteome</keyword>
<evidence type="ECO:0000313" key="2">
    <source>
        <dbReference type="Proteomes" id="UP001225316"/>
    </source>
</evidence>
<dbReference type="Proteomes" id="UP001225316">
    <property type="component" value="Unassembled WGS sequence"/>
</dbReference>
<accession>A0ABU1AZ07</accession>